<feature type="transmembrane region" description="Helical" evidence="1">
    <location>
        <begin position="283"/>
        <end position="305"/>
    </location>
</feature>
<feature type="transmembrane region" description="Helical" evidence="1">
    <location>
        <begin position="179"/>
        <end position="200"/>
    </location>
</feature>
<accession>A0A853EKW4</accession>
<proteinExistence type="predicted"/>
<feature type="transmembrane region" description="Helical" evidence="1">
    <location>
        <begin position="343"/>
        <end position="362"/>
    </location>
</feature>
<dbReference type="Pfam" id="PF19053">
    <property type="entry name" value="EccD"/>
    <property type="match status" value="1"/>
</dbReference>
<evidence type="ECO:0000313" key="4">
    <source>
        <dbReference type="Proteomes" id="UP000572528"/>
    </source>
</evidence>
<dbReference type="AlphaFoldDB" id="A0A853EKW4"/>
<feature type="transmembrane region" description="Helical" evidence="1">
    <location>
        <begin position="368"/>
        <end position="389"/>
    </location>
</feature>
<sequence length="423" mass="42726">MALDVTLPSGRPVVEILPVLAERLGGLGPDASAYGLRLTRGTGAPLDQSLSLEGQEVLPGAVLTLNRRRMDAEPRYDDLVEAVADAVSEQQTAWQPRDAVSMSIGATCLLFLAGGFMLMQLSPVDWFVPVCAGVATAILCLAVYAISQAGVAGAWAVAATAGVLAGITIYTGAQGSPLGWRLVLAGGGAAAALCVCIPALGRGRPIIAGPLLVCLALVGTACGSVLLGYSLPNVMAVVCALAAAVSLLAPWVSLASVPVAITLPDQPVGYRREDGGYRDHPSLTARVMSMHGLVLSVRVACSVIVLACTPILAGSGAAGVVLVAVVAVAGMLGTRAVRSQADVAAGVVGGMLILAVLALVVTALHPELIMIVVVIAGVMGLTILVLNVLGPSYRPRLARAADVLEIIAIASIGPLAALVMGVL</sequence>
<name>A0A853EKW4_9ACTO</name>
<dbReference type="Gene3D" id="3.10.20.90">
    <property type="entry name" value="Phosphatidylinositol 3-kinase Catalytic Subunit, Chain A, domain 1"/>
    <property type="match status" value="1"/>
</dbReference>
<keyword evidence="1" id="KW-0472">Membrane</keyword>
<gene>
    <name evidence="3" type="ORF">HZZ05_08095</name>
</gene>
<dbReference type="InterPro" id="IPR044049">
    <property type="entry name" value="EccD_transm"/>
</dbReference>
<evidence type="ECO:0000313" key="3">
    <source>
        <dbReference type="EMBL" id="NYS69475.1"/>
    </source>
</evidence>
<evidence type="ECO:0000256" key="1">
    <source>
        <dbReference type="SAM" id="Phobius"/>
    </source>
</evidence>
<feature type="transmembrane region" description="Helical" evidence="1">
    <location>
        <begin position="126"/>
        <end position="146"/>
    </location>
</feature>
<feature type="transmembrane region" description="Helical" evidence="1">
    <location>
        <begin position="99"/>
        <end position="120"/>
    </location>
</feature>
<feature type="transmembrane region" description="Helical" evidence="1">
    <location>
        <begin position="207"/>
        <end position="229"/>
    </location>
</feature>
<dbReference type="Proteomes" id="UP000572528">
    <property type="component" value="Unassembled WGS sequence"/>
</dbReference>
<feature type="transmembrane region" description="Helical" evidence="1">
    <location>
        <begin position="311"/>
        <end position="331"/>
    </location>
</feature>
<keyword evidence="1" id="KW-0812">Transmembrane</keyword>
<reference evidence="3 4" key="1">
    <citation type="submission" date="2020-07" db="EMBL/GenBank/DDBJ databases">
        <title>MOT database genomes.</title>
        <authorList>
            <person name="Joseph S."/>
            <person name="Aduse-Opoku J."/>
            <person name="Hashim A."/>
            <person name="Wade W."/>
            <person name="Curtis M."/>
        </authorList>
    </citation>
    <scope>NUCLEOTIDE SEQUENCE [LARGE SCALE GENOMIC DNA]</scope>
    <source>
        <strain evidence="3 4">WMus004</strain>
    </source>
</reference>
<dbReference type="InterPro" id="IPR024962">
    <property type="entry name" value="YukD-like"/>
</dbReference>
<organism evidence="3 4">
    <name type="scientific">Actinomyces bowdenii</name>
    <dbReference type="NCBI Taxonomy" id="131109"/>
    <lineage>
        <taxon>Bacteria</taxon>
        <taxon>Bacillati</taxon>
        <taxon>Actinomycetota</taxon>
        <taxon>Actinomycetes</taxon>
        <taxon>Actinomycetales</taxon>
        <taxon>Actinomycetaceae</taxon>
        <taxon>Actinomyces</taxon>
    </lineage>
</organism>
<comment type="caution">
    <text evidence="3">The sequence shown here is derived from an EMBL/GenBank/DDBJ whole genome shotgun (WGS) entry which is preliminary data.</text>
</comment>
<feature type="transmembrane region" description="Helical" evidence="1">
    <location>
        <begin position="401"/>
        <end position="422"/>
    </location>
</feature>
<protein>
    <recommendedName>
        <fullName evidence="2">EccD-like transmembrane domain-containing protein</fullName>
    </recommendedName>
</protein>
<feature type="transmembrane region" description="Helical" evidence="1">
    <location>
        <begin position="235"/>
        <end position="263"/>
    </location>
</feature>
<feature type="transmembrane region" description="Helical" evidence="1">
    <location>
        <begin position="153"/>
        <end position="173"/>
    </location>
</feature>
<feature type="domain" description="EccD-like transmembrane" evidence="2">
    <location>
        <begin position="102"/>
        <end position="422"/>
    </location>
</feature>
<dbReference type="Pfam" id="PF08817">
    <property type="entry name" value="YukD"/>
    <property type="match status" value="1"/>
</dbReference>
<evidence type="ECO:0000259" key="2">
    <source>
        <dbReference type="Pfam" id="PF19053"/>
    </source>
</evidence>
<dbReference type="EMBL" id="JACBXV010000104">
    <property type="protein sequence ID" value="NYS69475.1"/>
    <property type="molecule type" value="Genomic_DNA"/>
</dbReference>
<keyword evidence="1" id="KW-1133">Transmembrane helix</keyword>